<feature type="compositionally biased region" description="Low complexity" evidence="5">
    <location>
        <begin position="784"/>
        <end position="793"/>
    </location>
</feature>
<dbReference type="OrthoDB" id="2285422at2759"/>
<proteinExistence type="predicted"/>
<evidence type="ECO:0000256" key="1">
    <source>
        <dbReference type="ARBA" id="ARBA00023015"/>
    </source>
</evidence>
<feature type="compositionally biased region" description="Polar residues" evidence="5">
    <location>
        <begin position="703"/>
        <end position="712"/>
    </location>
</feature>
<dbReference type="PANTHER" id="PTHR47424:SF3">
    <property type="entry name" value="REGULATORY PROTEIN GAL4"/>
    <property type="match status" value="1"/>
</dbReference>
<gene>
    <name evidence="6" type="ORF">A0J61_02693</name>
</gene>
<feature type="compositionally biased region" description="Polar residues" evidence="5">
    <location>
        <begin position="774"/>
        <end position="783"/>
    </location>
</feature>
<dbReference type="STRING" id="101091.A0A1C7NPT1"/>
<feature type="compositionally biased region" description="Low complexity" evidence="5">
    <location>
        <begin position="690"/>
        <end position="702"/>
    </location>
</feature>
<organism evidence="6 7">
    <name type="scientific">Choanephora cucurbitarum</name>
    <dbReference type="NCBI Taxonomy" id="101091"/>
    <lineage>
        <taxon>Eukaryota</taxon>
        <taxon>Fungi</taxon>
        <taxon>Fungi incertae sedis</taxon>
        <taxon>Mucoromycota</taxon>
        <taxon>Mucoromycotina</taxon>
        <taxon>Mucoromycetes</taxon>
        <taxon>Mucorales</taxon>
        <taxon>Mucorineae</taxon>
        <taxon>Choanephoraceae</taxon>
        <taxon>Choanephoroideae</taxon>
        <taxon>Choanephora</taxon>
    </lineage>
</organism>
<dbReference type="InterPro" id="IPR051127">
    <property type="entry name" value="Fungal_SecMet_Regulators"/>
</dbReference>
<feature type="region of interest" description="Disordered" evidence="5">
    <location>
        <begin position="774"/>
        <end position="793"/>
    </location>
</feature>
<sequence length="816" mass="92898">MPFDTLGRSLKRIRPTLDDVEEDAYYVDSNIDWSSNYWNTSKQNPLDIELREDECTMASSPATASDILESTTHDHLQPSLYSLSMPSPGTSNSTNFWNQTPISIPNSSELDIWSKFNLSYTDVGINMEANVTSASELHSLIDAFSKLCNTNLPVVAHDSGLPSPLGLSPSSLSAGDYLSNKSDIGSSGIKMCRNKSHKLKPINYFASVGKLGQSPRPAHSKHGQISLRQVADACVETYFTCWIRNTPILKRDEFMTWYHAQPDPANTLIVNAICVSVFRHMVVHHSRPGLEHFVGDEDKIQEQEEYFFEQAREYLSQSFDHPDRFTIIALQFILFRAEPSKRHHYAGMAVSALHELEIYPRTVDEADDESYEKEMDTRLWWSIWAFDFYVYSAGGAVKNTPQPRIPGIEIDLPRVMEQDIDEDEIAIIAYIHCLRLWRIQAHFLSVVYEQESDMTLEQLLLYDQQLLDFYANLPNYLKFDSGFEYGHEDLFLACIRVNIEYNATRIILHKLFVPDVNDTRPSQSSLESLNICLKMALKQLPALNSGAFLPNGRCAFDRDELWRAAEMISMAMDVYRSCASIQDRALILKDIRASEFENGLAKALDILKNTMEYEAQSRNWIQVADWLEVEIRRHERYSNSRNKPNEQTSTNNSKLDYFLANLKTDAEKKRQAGMIDTDKIKHDLHRRMSNSSSCSSIAPLSSPTTTSHQGNILSPVSGSSNYTFSITKSSNWNSLPAGNEKGAIPIPFKSKSPSNPIQFNSPPTHTSFVQYNPKSPSDSFQYHSKSSNQSKNQAKFRYFSPKKMNKYMFIDDNPML</sequence>
<evidence type="ECO:0000313" key="6">
    <source>
        <dbReference type="EMBL" id="OBZ89254.1"/>
    </source>
</evidence>
<dbReference type="EMBL" id="LUGH01000105">
    <property type="protein sequence ID" value="OBZ89254.1"/>
    <property type="molecule type" value="Genomic_DNA"/>
</dbReference>
<evidence type="ECO:0000256" key="3">
    <source>
        <dbReference type="ARBA" id="ARBA00023163"/>
    </source>
</evidence>
<evidence type="ECO:0000256" key="4">
    <source>
        <dbReference type="ARBA" id="ARBA00023242"/>
    </source>
</evidence>
<dbReference type="GO" id="GO:0003677">
    <property type="term" value="F:DNA binding"/>
    <property type="evidence" value="ECO:0007669"/>
    <property type="project" value="UniProtKB-KW"/>
</dbReference>
<feature type="compositionally biased region" description="Polar residues" evidence="5">
    <location>
        <begin position="751"/>
        <end position="765"/>
    </location>
</feature>
<reference evidence="6 7" key="1">
    <citation type="submission" date="2016-03" db="EMBL/GenBank/DDBJ databases">
        <title>Choanephora cucurbitarum.</title>
        <authorList>
            <person name="Min B."/>
            <person name="Park H."/>
            <person name="Park J.-H."/>
            <person name="Shin H.-D."/>
            <person name="Choi I.-G."/>
        </authorList>
    </citation>
    <scope>NUCLEOTIDE SEQUENCE [LARGE SCALE GENOMIC DNA]</scope>
    <source>
        <strain evidence="6 7">KUS-F28377</strain>
    </source>
</reference>
<keyword evidence="4" id="KW-0539">Nucleus</keyword>
<keyword evidence="7" id="KW-1185">Reference proteome</keyword>
<dbReference type="InParanoid" id="A0A1C7NPT1"/>
<name>A0A1C7NPT1_9FUNG</name>
<accession>A0A1C7NPT1</accession>
<evidence type="ECO:0000256" key="5">
    <source>
        <dbReference type="SAM" id="MobiDB-lite"/>
    </source>
</evidence>
<dbReference type="AlphaFoldDB" id="A0A1C7NPT1"/>
<dbReference type="PANTHER" id="PTHR47424">
    <property type="entry name" value="REGULATORY PROTEIN GAL4"/>
    <property type="match status" value="1"/>
</dbReference>
<protein>
    <submittedName>
        <fullName evidence="6">Putative transcriptional regulatory protein C16G5.16</fullName>
    </submittedName>
</protein>
<evidence type="ECO:0000313" key="7">
    <source>
        <dbReference type="Proteomes" id="UP000093000"/>
    </source>
</evidence>
<keyword evidence="3" id="KW-0804">Transcription</keyword>
<dbReference type="CDD" id="cd12148">
    <property type="entry name" value="fungal_TF_MHR"/>
    <property type="match status" value="1"/>
</dbReference>
<comment type="caution">
    <text evidence="6">The sequence shown here is derived from an EMBL/GenBank/DDBJ whole genome shotgun (WGS) entry which is preliminary data.</text>
</comment>
<evidence type="ECO:0000256" key="2">
    <source>
        <dbReference type="ARBA" id="ARBA00023125"/>
    </source>
</evidence>
<dbReference type="Proteomes" id="UP000093000">
    <property type="component" value="Unassembled WGS sequence"/>
</dbReference>
<keyword evidence="1" id="KW-0805">Transcription regulation</keyword>
<feature type="region of interest" description="Disordered" evidence="5">
    <location>
        <begin position="744"/>
        <end position="765"/>
    </location>
</feature>
<keyword evidence="2" id="KW-0238">DNA-binding</keyword>
<feature type="region of interest" description="Disordered" evidence="5">
    <location>
        <begin position="690"/>
        <end position="712"/>
    </location>
</feature>